<feature type="compositionally biased region" description="Low complexity" evidence="1">
    <location>
        <begin position="64"/>
        <end position="77"/>
    </location>
</feature>
<sequence length="324" mass="34116">MEAQAGPLERGRSASGAQAGSRASSAESSDLTSPADSGHASGKKRSSWLHFFQRPRSLSKDSASKPSVAPSSHSVSSRRVDLQATAESAPPRSPASYSHGERGTIQLEGPPLPFPPKAERGTLLLHNPLPAAQPAPASNPEALAQSPSAQPTRKLEAVFSGKAARPAQLADKRMSEHPIGSLLLQDCPDVGTMTGAQLLAALSAGTEMHKAWEQGAGGSTRLMQCTLVACTVYLAYSSGWRRKSMKHAVDRVHVPAGEWQPSKTISIDTDKGTIGLVPPSAHEYATWVCGLNAAITAAKAGQDGRVGDMAARDMLWNKSLFEMI</sequence>
<reference evidence="2 3" key="1">
    <citation type="journal article" date="2024" name="Nat. Commun.">
        <title>Phylogenomics reveals the evolutionary origins of lichenization in chlorophyte algae.</title>
        <authorList>
            <person name="Puginier C."/>
            <person name="Libourel C."/>
            <person name="Otte J."/>
            <person name="Skaloud P."/>
            <person name="Haon M."/>
            <person name="Grisel S."/>
            <person name="Petersen M."/>
            <person name="Berrin J.G."/>
            <person name="Delaux P.M."/>
            <person name="Dal Grande F."/>
            <person name="Keller J."/>
        </authorList>
    </citation>
    <scope>NUCLEOTIDE SEQUENCE [LARGE SCALE GENOMIC DNA]</scope>
    <source>
        <strain evidence="2 3">SAG 2043</strain>
    </source>
</reference>
<evidence type="ECO:0000313" key="2">
    <source>
        <dbReference type="EMBL" id="KAK9829538.1"/>
    </source>
</evidence>
<dbReference type="AlphaFoldDB" id="A0AAW1R7K8"/>
<dbReference type="Proteomes" id="UP001489004">
    <property type="component" value="Unassembled WGS sequence"/>
</dbReference>
<evidence type="ECO:0000256" key="1">
    <source>
        <dbReference type="SAM" id="MobiDB-lite"/>
    </source>
</evidence>
<protein>
    <recommendedName>
        <fullName evidence="4">PH domain-containing protein</fullName>
    </recommendedName>
</protein>
<dbReference type="EMBL" id="JALJOR010000001">
    <property type="protein sequence ID" value="KAK9829538.1"/>
    <property type="molecule type" value="Genomic_DNA"/>
</dbReference>
<keyword evidence="3" id="KW-1185">Reference proteome</keyword>
<proteinExistence type="predicted"/>
<evidence type="ECO:0000313" key="3">
    <source>
        <dbReference type="Proteomes" id="UP001489004"/>
    </source>
</evidence>
<feature type="compositionally biased region" description="Low complexity" evidence="1">
    <location>
        <begin position="13"/>
        <end position="29"/>
    </location>
</feature>
<organism evidence="2 3">
    <name type="scientific">[Myrmecia] bisecta</name>
    <dbReference type="NCBI Taxonomy" id="41462"/>
    <lineage>
        <taxon>Eukaryota</taxon>
        <taxon>Viridiplantae</taxon>
        <taxon>Chlorophyta</taxon>
        <taxon>core chlorophytes</taxon>
        <taxon>Trebouxiophyceae</taxon>
        <taxon>Trebouxiales</taxon>
        <taxon>Trebouxiaceae</taxon>
        <taxon>Myrmecia</taxon>
    </lineage>
</organism>
<gene>
    <name evidence="2" type="ORF">WJX72_006379</name>
</gene>
<feature type="region of interest" description="Disordered" evidence="1">
    <location>
        <begin position="1"/>
        <end position="153"/>
    </location>
</feature>
<comment type="caution">
    <text evidence="2">The sequence shown here is derived from an EMBL/GenBank/DDBJ whole genome shotgun (WGS) entry which is preliminary data.</text>
</comment>
<evidence type="ECO:0008006" key="4">
    <source>
        <dbReference type="Google" id="ProtNLM"/>
    </source>
</evidence>
<accession>A0AAW1R7K8</accession>
<name>A0AAW1R7K8_9CHLO</name>